<name>A0A0F9N1W3_9ZZZZ</name>
<dbReference type="AlphaFoldDB" id="A0A0F9N1W3"/>
<evidence type="ECO:0000313" key="1">
    <source>
        <dbReference type="EMBL" id="KKM82795.1"/>
    </source>
</evidence>
<protein>
    <submittedName>
        <fullName evidence="1">Uncharacterized protein</fullName>
    </submittedName>
</protein>
<comment type="caution">
    <text evidence="1">The sequence shown here is derived from an EMBL/GenBank/DDBJ whole genome shotgun (WGS) entry which is preliminary data.</text>
</comment>
<organism evidence="1">
    <name type="scientific">marine sediment metagenome</name>
    <dbReference type="NCBI Taxonomy" id="412755"/>
    <lineage>
        <taxon>unclassified sequences</taxon>
        <taxon>metagenomes</taxon>
        <taxon>ecological metagenomes</taxon>
    </lineage>
</organism>
<dbReference type="EMBL" id="LAZR01007807">
    <property type="protein sequence ID" value="KKM82795.1"/>
    <property type="molecule type" value="Genomic_DNA"/>
</dbReference>
<proteinExistence type="predicted"/>
<gene>
    <name evidence="1" type="ORF">LCGC14_1315930</name>
</gene>
<sequence>MEETIDPSLVNIIKTLNKLNYPTSFSCSGIYKDHKKDNVDKQGLGYICFERLSNNQINILKKICSKVGISYEKDDGDSTVVIRNALSIKQLVEGTKIKESEIALEAADQWLENMWKQFIEEVKILKPIANMKG</sequence>
<reference evidence="1" key="1">
    <citation type="journal article" date="2015" name="Nature">
        <title>Complex archaea that bridge the gap between prokaryotes and eukaryotes.</title>
        <authorList>
            <person name="Spang A."/>
            <person name="Saw J.H."/>
            <person name="Jorgensen S.L."/>
            <person name="Zaremba-Niedzwiedzka K."/>
            <person name="Martijn J."/>
            <person name="Lind A.E."/>
            <person name="van Eijk R."/>
            <person name="Schleper C."/>
            <person name="Guy L."/>
            <person name="Ettema T.J."/>
        </authorList>
    </citation>
    <scope>NUCLEOTIDE SEQUENCE</scope>
</reference>
<accession>A0A0F9N1W3</accession>